<organism evidence="1 2">
    <name type="scientific">Linum tenue</name>
    <dbReference type="NCBI Taxonomy" id="586396"/>
    <lineage>
        <taxon>Eukaryota</taxon>
        <taxon>Viridiplantae</taxon>
        <taxon>Streptophyta</taxon>
        <taxon>Embryophyta</taxon>
        <taxon>Tracheophyta</taxon>
        <taxon>Spermatophyta</taxon>
        <taxon>Magnoliopsida</taxon>
        <taxon>eudicotyledons</taxon>
        <taxon>Gunneridae</taxon>
        <taxon>Pentapetalae</taxon>
        <taxon>rosids</taxon>
        <taxon>fabids</taxon>
        <taxon>Malpighiales</taxon>
        <taxon>Linaceae</taxon>
        <taxon>Linum</taxon>
    </lineage>
</organism>
<proteinExistence type="predicted"/>
<dbReference type="EMBL" id="CAMGYJ010000011">
    <property type="protein sequence ID" value="CAI0558568.1"/>
    <property type="molecule type" value="Genomic_DNA"/>
</dbReference>
<evidence type="ECO:0000313" key="1">
    <source>
        <dbReference type="EMBL" id="CAI0558568.1"/>
    </source>
</evidence>
<name>A0AAV0RPZ6_9ROSI</name>
<gene>
    <name evidence="1" type="ORF">LITE_LOCUS48833</name>
</gene>
<dbReference type="Proteomes" id="UP001154282">
    <property type="component" value="Unassembled WGS sequence"/>
</dbReference>
<comment type="caution">
    <text evidence="1">The sequence shown here is derived from an EMBL/GenBank/DDBJ whole genome shotgun (WGS) entry which is preliminary data.</text>
</comment>
<keyword evidence="2" id="KW-1185">Reference proteome</keyword>
<sequence length="199" mass="22643">MDRLSDVFLTLVLDVDDNQQRDDALLLRKKVADEMQDQQEMDRMMMEVNSLGKTDKDIAQCFTQTPLQPKIVESIKSAHALGWYSSPPCQNQTPLAMWVENLIVLFLVQCAAGKKLHFVLVIDIQERQIPSTTKVQVFINIHREMGWAPCCDQTNVKKGPMPPEEHAKQKEHMGYASDLFYLLKSSLRESTVAGQLRGP</sequence>
<dbReference type="AlphaFoldDB" id="A0AAV0RPZ6"/>
<accession>A0AAV0RPZ6</accession>
<reference evidence="1" key="1">
    <citation type="submission" date="2022-08" db="EMBL/GenBank/DDBJ databases">
        <authorList>
            <person name="Gutierrez-Valencia J."/>
        </authorList>
    </citation>
    <scope>NUCLEOTIDE SEQUENCE</scope>
</reference>
<evidence type="ECO:0000313" key="2">
    <source>
        <dbReference type="Proteomes" id="UP001154282"/>
    </source>
</evidence>
<protein>
    <submittedName>
        <fullName evidence="1">Uncharacterized protein</fullName>
    </submittedName>
</protein>